<dbReference type="AlphaFoldDB" id="A0AAW0Y1F8"/>
<dbReference type="EMBL" id="JARKIK010000019">
    <property type="protein sequence ID" value="KAK8745705.1"/>
    <property type="molecule type" value="Genomic_DNA"/>
</dbReference>
<dbReference type="PROSITE" id="PS00115">
    <property type="entry name" value="RNA_POL_II_REPEAT"/>
    <property type="match status" value="1"/>
</dbReference>
<feature type="compositionally biased region" description="Polar residues" evidence="9">
    <location>
        <begin position="43"/>
        <end position="72"/>
    </location>
</feature>
<keyword evidence="6" id="KW-0238">DNA-binding</keyword>
<name>A0AAW0Y1F8_CHEQU</name>
<dbReference type="GO" id="GO:0005634">
    <property type="term" value="C:nucleus"/>
    <property type="evidence" value="ECO:0007669"/>
    <property type="project" value="UniProtKB-SubCell"/>
</dbReference>
<keyword evidence="5" id="KW-0862">Zinc</keyword>
<evidence type="ECO:0000256" key="7">
    <source>
        <dbReference type="ARBA" id="ARBA00023163"/>
    </source>
</evidence>
<evidence type="ECO:0000256" key="6">
    <source>
        <dbReference type="ARBA" id="ARBA00023125"/>
    </source>
</evidence>
<sequence length="350" mass="37766">MSPYSPSLANATSNSLSHSSSTYHPTSLTRTPPPLPPGYSPTANHSLYPSQAQETSTHSPDLQASQTLSATSPPDYHPTWIPRAPTPPRYSPTSPTYSTFAPVEYTPCPPSHTHSSPSESTPPPIYRPSWIPRRNQTRLEYCPQSPINNTLLSREEYVPIQPSPEALAYSPTSPPPYHPTNIASVSPALDSDSDSDIEIYSPKNASPQFVLSSTSSLCSSDSEESSLTYTPHQPHYRPTSPFIQMSPTYSLNSSSIQTYHSYVPSELYSPAGIADSPVTNPNLTPSYSPGSSIDATTSLPYFPTCVSYTPITTSSNSNYVSSDFSLPISMSPSQYSVSSASYSPSSPGYS</sequence>
<dbReference type="Proteomes" id="UP001445076">
    <property type="component" value="Unassembled WGS sequence"/>
</dbReference>
<gene>
    <name evidence="10" type="ORF">OTU49_000333</name>
</gene>
<keyword evidence="2" id="KW-0597">Phosphoprotein</keyword>
<evidence type="ECO:0000256" key="3">
    <source>
        <dbReference type="ARBA" id="ARBA00022723"/>
    </source>
</evidence>
<keyword evidence="3" id="KW-0479">Metal-binding</keyword>
<feature type="compositionally biased region" description="Low complexity" evidence="9">
    <location>
        <begin position="1"/>
        <end position="30"/>
    </location>
</feature>
<keyword evidence="8" id="KW-0539">Nucleus</keyword>
<evidence type="ECO:0000256" key="9">
    <source>
        <dbReference type="SAM" id="MobiDB-lite"/>
    </source>
</evidence>
<organism evidence="10 11">
    <name type="scientific">Cherax quadricarinatus</name>
    <name type="common">Australian red claw crayfish</name>
    <dbReference type="NCBI Taxonomy" id="27406"/>
    <lineage>
        <taxon>Eukaryota</taxon>
        <taxon>Metazoa</taxon>
        <taxon>Ecdysozoa</taxon>
        <taxon>Arthropoda</taxon>
        <taxon>Crustacea</taxon>
        <taxon>Multicrustacea</taxon>
        <taxon>Malacostraca</taxon>
        <taxon>Eumalacostraca</taxon>
        <taxon>Eucarida</taxon>
        <taxon>Decapoda</taxon>
        <taxon>Pleocyemata</taxon>
        <taxon>Astacidea</taxon>
        <taxon>Parastacoidea</taxon>
        <taxon>Parastacidae</taxon>
        <taxon>Cherax</taxon>
    </lineage>
</organism>
<dbReference type="GO" id="GO:0006366">
    <property type="term" value="P:transcription by RNA polymerase II"/>
    <property type="evidence" value="ECO:0007669"/>
    <property type="project" value="InterPro"/>
</dbReference>
<comment type="caution">
    <text evidence="10">The sequence shown here is derived from an EMBL/GenBank/DDBJ whole genome shotgun (WGS) entry which is preliminary data.</text>
</comment>
<evidence type="ECO:0000256" key="1">
    <source>
        <dbReference type="ARBA" id="ARBA00004123"/>
    </source>
</evidence>
<dbReference type="InterPro" id="IPR000684">
    <property type="entry name" value="RNA_pol_II_repeat_euk"/>
</dbReference>
<dbReference type="GO" id="GO:0046872">
    <property type="term" value="F:metal ion binding"/>
    <property type="evidence" value="ECO:0007669"/>
    <property type="project" value="UniProtKB-KW"/>
</dbReference>
<protein>
    <submittedName>
        <fullName evidence="10">Uncharacterized protein</fullName>
    </submittedName>
</protein>
<evidence type="ECO:0000256" key="4">
    <source>
        <dbReference type="ARBA" id="ARBA00022737"/>
    </source>
</evidence>
<dbReference type="PRINTS" id="PR01217">
    <property type="entry name" value="PRICHEXTENSN"/>
</dbReference>
<evidence type="ECO:0000313" key="11">
    <source>
        <dbReference type="Proteomes" id="UP001445076"/>
    </source>
</evidence>
<keyword evidence="4" id="KW-0677">Repeat</keyword>
<dbReference type="GO" id="GO:0003677">
    <property type="term" value="F:DNA binding"/>
    <property type="evidence" value="ECO:0007669"/>
    <property type="project" value="UniProtKB-KW"/>
</dbReference>
<evidence type="ECO:0000256" key="2">
    <source>
        <dbReference type="ARBA" id="ARBA00022553"/>
    </source>
</evidence>
<keyword evidence="7" id="KW-0804">Transcription</keyword>
<feature type="region of interest" description="Disordered" evidence="9">
    <location>
        <begin position="1"/>
        <end position="127"/>
    </location>
</feature>
<evidence type="ECO:0000313" key="10">
    <source>
        <dbReference type="EMBL" id="KAK8745705.1"/>
    </source>
</evidence>
<proteinExistence type="predicted"/>
<evidence type="ECO:0000256" key="5">
    <source>
        <dbReference type="ARBA" id="ARBA00022833"/>
    </source>
</evidence>
<comment type="subcellular location">
    <subcellularLocation>
        <location evidence="1">Nucleus</location>
    </subcellularLocation>
</comment>
<keyword evidence="11" id="KW-1185">Reference proteome</keyword>
<reference evidence="10 11" key="1">
    <citation type="journal article" date="2024" name="BMC Genomics">
        <title>Genome assembly of redclaw crayfish (Cherax quadricarinatus) provides insights into its immune adaptation and hypoxia tolerance.</title>
        <authorList>
            <person name="Liu Z."/>
            <person name="Zheng J."/>
            <person name="Li H."/>
            <person name="Fang K."/>
            <person name="Wang S."/>
            <person name="He J."/>
            <person name="Zhou D."/>
            <person name="Weng S."/>
            <person name="Chi M."/>
            <person name="Gu Z."/>
            <person name="He J."/>
            <person name="Li F."/>
            <person name="Wang M."/>
        </authorList>
    </citation>
    <scope>NUCLEOTIDE SEQUENCE [LARGE SCALE GENOMIC DNA]</scope>
    <source>
        <strain evidence="10">ZL_2023a</strain>
    </source>
</reference>
<accession>A0AAW0Y1F8</accession>
<feature type="compositionally biased region" description="Low complexity" evidence="9">
    <location>
        <begin position="91"/>
        <end position="102"/>
    </location>
</feature>
<evidence type="ECO:0000256" key="8">
    <source>
        <dbReference type="ARBA" id="ARBA00023242"/>
    </source>
</evidence>